<keyword evidence="1" id="KW-1133">Transmembrane helix</keyword>
<dbReference type="EMBL" id="VULP01000002">
    <property type="protein sequence ID" value="MSU81232.1"/>
    <property type="molecule type" value="Genomic_DNA"/>
</dbReference>
<protein>
    <submittedName>
        <fullName evidence="2">Uncharacterized protein</fullName>
    </submittedName>
</protein>
<feature type="transmembrane region" description="Helical" evidence="1">
    <location>
        <begin position="6"/>
        <end position="25"/>
    </location>
</feature>
<dbReference type="AlphaFoldDB" id="A0A6N7Y024"/>
<evidence type="ECO:0000313" key="2">
    <source>
        <dbReference type="EMBL" id="MSU81232.1"/>
    </source>
</evidence>
<gene>
    <name evidence="2" type="ORF">FYJ25_02360</name>
</gene>
<dbReference type="Proteomes" id="UP000433359">
    <property type="component" value="Unassembled WGS sequence"/>
</dbReference>
<keyword evidence="1" id="KW-0472">Membrane</keyword>
<proteinExistence type="predicted"/>
<evidence type="ECO:0000313" key="3">
    <source>
        <dbReference type="Proteomes" id="UP000433359"/>
    </source>
</evidence>
<keyword evidence="1" id="KW-0812">Transmembrane</keyword>
<evidence type="ECO:0000256" key="1">
    <source>
        <dbReference type="SAM" id="Phobius"/>
    </source>
</evidence>
<name>A0A6N7Y024_9FIRM</name>
<accession>A0A6N7Y024</accession>
<organism evidence="2 3">
    <name type="scientific">Anaerobutyricum soehngenii</name>
    <dbReference type="NCBI Taxonomy" id="105843"/>
    <lineage>
        <taxon>Bacteria</taxon>
        <taxon>Bacillati</taxon>
        <taxon>Bacillota</taxon>
        <taxon>Clostridia</taxon>
        <taxon>Lachnospirales</taxon>
        <taxon>Lachnospiraceae</taxon>
        <taxon>Anaerobutyricum</taxon>
    </lineage>
</organism>
<reference evidence="2 3" key="1">
    <citation type="submission" date="2019-08" db="EMBL/GenBank/DDBJ databases">
        <title>In-depth cultivation of the pig gut microbiome towards novel bacterial diversity and tailored functional studies.</title>
        <authorList>
            <person name="Wylensek D."/>
            <person name="Hitch T.C.A."/>
            <person name="Clavel T."/>
        </authorList>
    </citation>
    <scope>NUCLEOTIDE SEQUENCE [LARGE SCALE GENOMIC DNA]</scope>
    <source>
        <strain evidence="2 3">BSM-383-APC-4H</strain>
    </source>
</reference>
<sequence length="26" mass="3114">MFSHLYALFVYPFSYIVVLIVTFPVF</sequence>
<comment type="caution">
    <text evidence="2">The sequence shown here is derived from an EMBL/GenBank/DDBJ whole genome shotgun (WGS) entry which is preliminary data.</text>
</comment>